<dbReference type="Gene3D" id="3.30.450.20">
    <property type="entry name" value="PAS domain"/>
    <property type="match status" value="2"/>
</dbReference>
<feature type="domain" description="Response regulatory" evidence="18">
    <location>
        <begin position="605"/>
        <end position="719"/>
    </location>
</feature>
<feature type="modified residue" description="4-aspartylphosphate" evidence="15">
    <location>
        <position position="654"/>
    </location>
</feature>
<feature type="domain" description="Histidine kinase" evidence="17">
    <location>
        <begin position="358"/>
        <end position="576"/>
    </location>
</feature>
<keyword evidence="7" id="KW-0808">Transferase</keyword>
<keyword evidence="10" id="KW-0067">ATP-binding</keyword>
<name>A0ABX0LDL8_9BURK</name>
<feature type="transmembrane region" description="Helical" evidence="16">
    <location>
        <begin position="307"/>
        <end position="328"/>
    </location>
</feature>
<dbReference type="PROSITE" id="PS50109">
    <property type="entry name" value="HIS_KIN"/>
    <property type="match status" value="1"/>
</dbReference>
<keyword evidence="10" id="KW-0547">Nucleotide-binding</keyword>
<keyword evidence="5" id="KW-0997">Cell inner membrane</keyword>
<dbReference type="SUPFAM" id="SSF55874">
    <property type="entry name" value="ATPase domain of HSP90 chaperone/DNA topoisomerase II/histidine kinase"/>
    <property type="match status" value="1"/>
</dbReference>
<evidence type="ECO:0000256" key="9">
    <source>
        <dbReference type="ARBA" id="ARBA00022777"/>
    </source>
</evidence>
<dbReference type="InterPro" id="IPR003661">
    <property type="entry name" value="HisK_dim/P_dom"/>
</dbReference>
<evidence type="ECO:0000256" key="14">
    <source>
        <dbReference type="PROSITE-ProRule" id="PRU00110"/>
    </source>
</evidence>
<keyword evidence="13 16" id="KW-0472">Membrane</keyword>
<dbReference type="InterPro" id="IPR011006">
    <property type="entry name" value="CheY-like_superfamily"/>
</dbReference>
<evidence type="ECO:0000259" key="17">
    <source>
        <dbReference type="PROSITE" id="PS50109"/>
    </source>
</evidence>
<evidence type="ECO:0000259" key="19">
    <source>
        <dbReference type="PROSITE" id="PS50894"/>
    </source>
</evidence>
<dbReference type="InterPro" id="IPR036641">
    <property type="entry name" value="HPT_dom_sf"/>
</dbReference>
<evidence type="ECO:0000256" key="16">
    <source>
        <dbReference type="SAM" id="Phobius"/>
    </source>
</evidence>
<evidence type="ECO:0000256" key="15">
    <source>
        <dbReference type="PROSITE-ProRule" id="PRU00169"/>
    </source>
</evidence>
<dbReference type="InterPro" id="IPR003594">
    <property type="entry name" value="HATPase_dom"/>
</dbReference>
<dbReference type="Gene3D" id="1.20.120.160">
    <property type="entry name" value="HPT domain"/>
    <property type="match status" value="1"/>
</dbReference>
<feature type="transmembrane region" description="Helical" evidence="16">
    <location>
        <begin position="15"/>
        <end position="38"/>
    </location>
</feature>
<evidence type="ECO:0000256" key="5">
    <source>
        <dbReference type="ARBA" id="ARBA00022519"/>
    </source>
</evidence>
<dbReference type="PRINTS" id="PR00344">
    <property type="entry name" value="BCTRLSENSOR"/>
</dbReference>
<dbReference type="InterPro" id="IPR036097">
    <property type="entry name" value="HisK_dim/P_sf"/>
</dbReference>
<dbReference type="SUPFAM" id="SSF47384">
    <property type="entry name" value="Homodimeric domain of signal transducing histidine kinase"/>
    <property type="match status" value="1"/>
</dbReference>
<evidence type="ECO:0000256" key="10">
    <source>
        <dbReference type="ARBA" id="ARBA00022840"/>
    </source>
</evidence>
<comment type="caution">
    <text evidence="20">The sequence shown here is derived from an EMBL/GenBank/DDBJ whole genome shotgun (WGS) entry which is preliminary data.</text>
</comment>
<dbReference type="SMART" id="SM00387">
    <property type="entry name" value="HATPase_c"/>
    <property type="match status" value="1"/>
</dbReference>
<feature type="modified residue" description="Phosphohistidine" evidence="14">
    <location>
        <position position="775"/>
    </location>
</feature>
<evidence type="ECO:0000259" key="18">
    <source>
        <dbReference type="PROSITE" id="PS50110"/>
    </source>
</evidence>
<dbReference type="CDD" id="cd12914">
    <property type="entry name" value="PDC1_DGC_like"/>
    <property type="match status" value="1"/>
</dbReference>
<dbReference type="Pfam" id="PF00072">
    <property type="entry name" value="Response_reg"/>
    <property type="match status" value="1"/>
</dbReference>
<evidence type="ECO:0000256" key="2">
    <source>
        <dbReference type="ARBA" id="ARBA00004429"/>
    </source>
</evidence>
<sequence length="845" mass="89683">MPSSRPRYQLRSSQIALLFGGFLFVAIVSVLGIASWTARNQTVAEWRKQLSNLSLVLAEHIGQQVTSASLVLDSVADSVQAAGIDSDAALRAQMGGHAMFESMRDKTRGLPQVDVVTIVAANGDVVNFTRAWPAPPINLADRDYFRAHQGNAGRALFISQPVRNKGNGQWTFYLSRRLSGPKGELLGIVLVGFSSASLAEFYKKITLGEGASISLYRRDFTLLARWPHVDALMGKVNRSGSTFQVIEQMGKRDDVILTSAPRFAEGGAPVLRMGAPRVVGNYPLIVNLTISEDLLLARWREFSMVRLLLAVVAGAAVLFASLVLYRVLRRREQDLELTRSLMLKADAANRAKSDFLTMMSHEIRTPLTSIIGFAELLGSAAEPALRGQAGQVILRNGQHLLNVINDILDLAKIEAGRLGLEHVPFSPAEAAWGVESVMSAQARSKGIDFILVIEYPLPAQVLGDPTRWKQVLFNLCGNAIKFTELGAVSMTVRYDRARASLACVVADTGIGMSEAQLAQLFKPFSQADSTTTRRFGGTGLGLYLVRELATKMGGAVTAASTPGQGSHFEIAIPASAPQGAGWLDAAPDYARATPAEGGVAQLQGRVLLAEDGPDNRTLVSAFLGRRGLACELAENGAQAVERALAGDFDLILMDIQMPVMDGVAATRVLRAAGLACPIVALTANIMPEDVARYLAAGCSDCLGKPLDMARMDALLARLLAPAPAAARAPFDFADLDGYDEIMRAFEASLPPRLAQLGALLGQGAGAGADAAGLAHMLKGSAASFGFPRVTELAGAIEQALLGGDGAAAAALLAQLNALDEVRRVLAKAAQAAAAERTMDQPGEAI</sequence>
<organism evidence="20 21">
    <name type="scientific">Massilia rubra</name>
    <dbReference type="NCBI Taxonomy" id="2607910"/>
    <lineage>
        <taxon>Bacteria</taxon>
        <taxon>Pseudomonadati</taxon>
        <taxon>Pseudomonadota</taxon>
        <taxon>Betaproteobacteria</taxon>
        <taxon>Burkholderiales</taxon>
        <taxon>Oxalobacteraceae</taxon>
        <taxon>Telluria group</taxon>
        <taxon>Massilia</taxon>
    </lineage>
</organism>
<keyword evidence="8 16" id="KW-0812">Transmembrane</keyword>
<accession>A0ABX0LDL8</accession>
<comment type="subcellular location">
    <subcellularLocation>
        <location evidence="2">Cell inner membrane</location>
        <topology evidence="2">Multi-pass membrane protein</topology>
    </subcellularLocation>
</comment>
<gene>
    <name evidence="20" type="ORF">F0185_01620</name>
</gene>
<dbReference type="InterPro" id="IPR001789">
    <property type="entry name" value="Sig_transdc_resp-reg_receiver"/>
</dbReference>
<dbReference type="Pfam" id="PF00512">
    <property type="entry name" value="HisKA"/>
    <property type="match status" value="1"/>
</dbReference>
<feature type="domain" description="HPt" evidence="19">
    <location>
        <begin position="734"/>
        <end position="832"/>
    </location>
</feature>
<dbReference type="Pfam" id="PF02518">
    <property type="entry name" value="HATPase_c"/>
    <property type="match status" value="1"/>
</dbReference>
<dbReference type="PROSITE" id="PS50110">
    <property type="entry name" value="RESPONSE_REGULATORY"/>
    <property type="match status" value="1"/>
</dbReference>
<dbReference type="PANTHER" id="PTHR43047">
    <property type="entry name" value="TWO-COMPONENT HISTIDINE PROTEIN KINASE"/>
    <property type="match status" value="1"/>
</dbReference>
<dbReference type="EMBL" id="VUYU01000001">
    <property type="protein sequence ID" value="NHZ32292.1"/>
    <property type="molecule type" value="Genomic_DNA"/>
</dbReference>
<dbReference type="InterPro" id="IPR008207">
    <property type="entry name" value="Sig_transdc_His_kin_Hpt_dom"/>
</dbReference>
<dbReference type="InterPro" id="IPR005467">
    <property type="entry name" value="His_kinase_dom"/>
</dbReference>
<dbReference type="SMART" id="SM00388">
    <property type="entry name" value="HisKA"/>
    <property type="match status" value="1"/>
</dbReference>
<comment type="catalytic activity">
    <reaction evidence="1">
        <text>ATP + protein L-histidine = ADP + protein N-phospho-L-histidine.</text>
        <dbReference type="EC" id="2.7.13.3"/>
    </reaction>
</comment>
<dbReference type="RefSeq" id="WP_167220963.1">
    <property type="nucleotide sequence ID" value="NZ_VUYU01000001.1"/>
</dbReference>
<reference evidence="20 21" key="1">
    <citation type="submission" date="2019-09" db="EMBL/GenBank/DDBJ databases">
        <title>Taxonomy of Antarctic Massilia spp.: description of Massilia rubra sp. nov., Massilia aquatica sp. nov., Massilia mucilaginosa sp. nov., Massilia frigida sp. nov. isolated from streams, lakes and regoliths.</title>
        <authorList>
            <person name="Holochova P."/>
            <person name="Sedlacek I."/>
            <person name="Kralova S."/>
            <person name="Maslanova I."/>
            <person name="Busse H.-J."/>
            <person name="Stankova E."/>
            <person name="Vrbovska V."/>
            <person name="Kovarovic V."/>
            <person name="Bartak M."/>
            <person name="Svec P."/>
            <person name="Pantucek R."/>
        </authorList>
    </citation>
    <scope>NUCLEOTIDE SEQUENCE [LARGE SCALE GENOMIC DNA]</scope>
    <source>
        <strain evidence="20 21">CCM 8692</strain>
    </source>
</reference>
<dbReference type="SUPFAM" id="SSF47226">
    <property type="entry name" value="Histidine-containing phosphotransfer domain, HPT domain"/>
    <property type="match status" value="1"/>
</dbReference>
<evidence type="ECO:0000256" key="7">
    <source>
        <dbReference type="ARBA" id="ARBA00022679"/>
    </source>
</evidence>
<dbReference type="EC" id="2.7.13.3" evidence="3"/>
<dbReference type="CDD" id="cd17546">
    <property type="entry name" value="REC_hyHK_CKI1_RcsC-like"/>
    <property type="match status" value="1"/>
</dbReference>
<dbReference type="Gene3D" id="1.10.287.130">
    <property type="match status" value="1"/>
</dbReference>
<evidence type="ECO:0000256" key="6">
    <source>
        <dbReference type="ARBA" id="ARBA00022553"/>
    </source>
</evidence>
<keyword evidence="6 15" id="KW-0597">Phosphoprotein</keyword>
<keyword evidence="21" id="KW-1185">Reference proteome</keyword>
<proteinExistence type="predicted"/>
<evidence type="ECO:0000256" key="4">
    <source>
        <dbReference type="ARBA" id="ARBA00022475"/>
    </source>
</evidence>
<evidence type="ECO:0000256" key="8">
    <source>
        <dbReference type="ARBA" id="ARBA00022692"/>
    </source>
</evidence>
<evidence type="ECO:0000256" key="12">
    <source>
        <dbReference type="ARBA" id="ARBA00023012"/>
    </source>
</evidence>
<evidence type="ECO:0000256" key="3">
    <source>
        <dbReference type="ARBA" id="ARBA00012438"/>
    </source>
</evidence>
<dbReference type="Gene3D" id="3.40.50.2300">
    <property type="match status" value="1"/>
</dbReference>
<evidence type="ECO:0000256" key="1">
    <source>
        <dbReference type="ARBA" id="ARBA00000085"/>
    </source>
</evidence>
<evidence type="ECO:0000313" key="20">
    <source>
        <dbReference type="EMBL" id="NHZ32292.1"/>
    </source>
</evidence>
<evidence type="ECO:0000256" key="11">
    <source>
        <dbReference type="ARBA" id="ARBA00022989"/>
    </source>
</evidence>
<dbReference type="Proteomes" id="UP000785613">
    <property type="component" value="Unassembled WGS sequence"/>
</dbReference>
<evidence type="ECO:0000313" key="21">
    <source>
        <dbReference type="Proteomes" id="UP000785613"/>
    </source>
</evidence>
<dbReference type="Gene3D" id="3.30.565.10">
    <property type="entry name" value="Histidine kinase-like ATPase, C-terminal domain"/>
    <property type="match status" value="1"/>
</dbReference>
<keyword evidence="12" id="KW-0902">Two-component regulatory system</keyword>
<dbReference type="Pfam" id="PF01627">
    <property type="entry name" value="Hpt"/>
    <property type="match status" value="1"/>
</dbReference>
<dbReference type="InterPro" id="IPR004358">
    <property type="entry name" value="Sig_transdc_His_kin-like_C"/>
</dbReference>
<dbReference type="InterPro" id="IPR036890">
    <property type="entry name" value="HATPase_C_sf"/>
</dbReference>
<dbReference type="PROSITE" id="PS50894">
    <property type="entry name" value="HPT"/>
    <property type="match status" value="1"/>
</dbReference>
<dbReference type="SUPFAM" id="SSF52172">
    <property type="entry name" value="CheY-like"/>
    <property type="match status" value="1"/>
</dbReference>
<evidence type="ECO:0000256" key="13">
    <source>
        <dbReference type="ARBA" id="ARBA00023136"/>
    </source>
</evidence>
<dbReference type="CDD" id="cd16922">
    <property type="entry name" value="HATPase_EvgS-ArcB-TorS-like"/>
    <property type="match status" value="1"/>
</dbReference>
<keyword evidence="11 16" id="KW-1133">Transmembrane helix</keyword>
<dbReference type="CDD" id="cd12915">
    <property type="entry name" value="PDC2_DGC_like"/>
    <property type="match status" value="1"/>
</dbReference>
<keyword evidence="9" id="KW-0418">Kinase</keyword>
<dbReference type="SMART" id="SM00448">
    <property type="entry name" value="REC"/>
    <property type="match status" value="1"/>
</dbReference>
<keyword evidence="4" id="KW-1003">Cell membrane</keyword>
<dbReference type="CDD" id="cd00082">
    <property type="entry name" value="HisKA"/>
    <property type="match status" value="1"/>
</dbReference>
<protein>
    <recommendedName>
        <fullName evidence="3">histidine kinase</fullName>
        <ecNumber evidence="3">2.7.13.3</ecNumber>
    </recommendedName>
</protein>